<evidence type="ECO:0000259" key="1">
    <source>
        <dbReference type="Pfam" id="PF13460"/>
    </source>
</evidence>
<accession>A0A1M4XTC0</accession>
<dbReference type="Pfam" id="PF13460">
    <property type="entry name" value="NAD_binding_10"/>
    <property type="match status" value="1"/>
</dbReference>
<organism evidence="2 3">
    <name type="scientific">Thermomonas hydrothermalis</name>
    <dbReference type="NCBI Taxonomy" id="213588"/>
    <lineage>
        <taxon>Bacteria</taxon>
        <taxon>Pseudomonadati</taxon>
        <taxon>Pseudomonadota</taxon>
        <taxon>Gammaproteobacteria</taxon>
        <taxon>Lysobacterales</taxon>
        <taxon>Lysobacteraceae</taxon>
        <taxon>Thermomonas</taxon>
    </lineage>
</organism>
<dbReference type="PANTHER" id="PTHR14097">
    <property type="entry name" value="OXIDOREDUCTASE HTATIP2"/>
    <property type="match status" value="1"/>
</dbReference>
<dbReference type="AlphaFoldDB" id="A0A1M4XTC0"/>
<dbReference type="EMBL" id="FQUK01000023">
    <property type="protein sequence ID" value="SHE96817.1"/>
    <property type="molecule type" value="Genomic_DNA"/>
</dbReference>
<evidence type="ECO:0000313" key="3">
    <source>
        <dbReference type="Proteomes" id="UP000242857"/>
    </source>
</evidence>
<dbReference type="InterPro" id="IPR016040">
    <property type="entry name" value="NAD(P)-bd_dom"/>
</dbReference>
<dbReference type="InterPro" id="IPR036291">
    <property type="entry name" value="NAD(P)-bd_dom_sf"/>
</dbReference>
<dbReference type="Proteomes" id="UP000242857">
    <property type="component" value="Unassembled WGS sequence"/>
</dbReference>
<dbReference type="STRING" id="213588.SAMN02745204_01508"/>
<dbReference type="OrthoDB" id="9798632at2"/>
<protein>
    <submittedName>
        <fullName evidence="2">NAD(P)H-binding</fullName>
    </submittedName>
</protein>
<dbReference type="PANTHER" id="PTHR14097:SF8">
    <property type="entry name" value="NAD(P)-BINDING DOMAIN-CONTAINING PROTEIN"/>
    <property type="match status" value="1"/>
</dbReference>
<dbReference type="Gene3D" id="3.40.50.720">
    <property type="entry name" value="NAD(P)-binding Rossmann-like Domain"/>
    <property type="match status" value="1"/>
</dbReference>
<dbReference type="RefSeq" id="WP_072756001.1">
    <property type="nucleotide sequence ID" value="NZ_FQUK01000023.1"/>
</dbReference>
<gene>
    <name evidence="2" type="ORF">SAMN02745204_01508</name>
</gene>
<proteinExistence type="predicted"/>
<keyword evidence="3" id="KW-1185">Reference proteome</keyword>
<evidence type="ECO:0000313" key="2">
    <source>
        <dbReference type="EMBL" id="SHE96817.1"/>
    </source>
</evidence>
<name>A0A1M4XTC0_9GAMM</name>
<dbReference type="SUPFAM" id="SSF51735">
    <property type="entry name" value="NAD(P)-binding Rossmann-fold domains"/>
    <property type="match status" value="1"/>
</dbReference>
<feature type="domain" description="NAD(P)-binding" evidence="1">
    <location>
        <begin position="9"/>
        <end position="151"/>
    </location>
</feature>
<sequence length="217" mass="23005">MGKQVLLVGATGLVGQGVLQVLLEASDITGVTVLVRRPYTAPHPKVRVLQVPGFTQEALGRLDLHGHDACLYCAGPLPLGMTEAAYREATVATLARVVEAYAAANPGGFVAYVSGMGADAGSRVMPLRVKGEAEAVLARSGLAYTCLRPGIVRPVCGVRSPHPLRRVLYWLGSPVLALAQHGLPRLMTSTRAVGECMLRLLRMDGPKPEVIENADIH</sequence>
<reference evidence="3" key="1">
    <citation type="submission" date="2016-11" db="EMBL/GenBank/DDBJ databases">
        <authorList>
            <person name="Varghese N."/>
            <person name="Submissions S."/>
        </authorList>
    </citation>
    <scope>NUCLEOTIDE SEQUENCE [LARGE SCALE GENOMIC DNA]</scope>
    <source>
        <strain evidence="3">DSM 14834</strain>
    </source>
</reference>